<organism evidence="1 2">
    <name type="scientific">Chiloscyllium punctatum</name>
    <name type="common">Brownbanded bambooshark</name>
    <name type="synonym">Hemiscyllium punctatum</name>
    <dbReference type="NCBI Taxonomy" id="137246"/>
    <lineage>
        <taxon>Eukaryota</taxon>
        <taxon>Metazoa</taxon>
        <taxon>Chordata</taxon>
        <taxon>Craniata</taxon>
        <taxon>Vertebrata</taxon>
        <taxon>Chondrichthyes</taxon>
        <taxon>Elasmobranchii</taxon>
        <taxon>Galeomorphii</taxon>
        <taxon>Galeoidea</taxon>
        <taxon>Orectolobiformes</taxon>
        <taxon>Hemiscylliidae</taxon>
        <taxon>Chiloscyllium</taxon>
    </lineage>
</organism>
<evidence type="ECO:0000313" key="2">
    <source>
        <dbReference type="Proteomes" id="UP000287033"/>
    </source>
</evidence>
<evidence type="ECO:0000313" key="1">
    <source>
        <dbReference type="EMBL" id="GCC23306.1"/>
    </source>
</evidence>
<dbReference type="AlphaFoldDB" id="A0A401RYT7"/>
<dbReference type="EMBL" id="BEZZ01000026">
    <property type="protein sequence ID" value="GCC23306.1"/>
    <property type="molecule type" value="Genomic_DNA"/>
</dbReference>
<sequence length="119" mass="13353">MNGPSTSFNSMALDNAHNVSVQEDGIVGEAAVSRPHGRWRSNTALLSWAQMQRLCVDQSKMCYLTSEVPEPVNNHELEYPFIRLEYVDVLLWVEEDDEVSKLVSDDKSPTILLKALTSS</sequence>
<proteinExistence type="predicted"/>
<gene>
    <name evidence="1" type="ORF">chiPu_0001700</name>
</gene>
<comment type="caution">
    <text evidence="1">The sequence shown here is derived from an EMBL/GenBank/DDBJ whole genome shotgun (WGS) entry which is preliminary data.</text>
</comment>
<name>A0A401RYT7_CHIPU</name>
<protein>
    <submittedName>
        <fullName evidence="1">Uncharacterized protein</fullName>
    </submittedName>
</protein>
<accession>A0A401RYT7</accession>
<dbReference type="Proteomes" id="UP000287033">
    <property type="component" value="Unassembled WGS sequence"/>
</dbReference>
<reference evidence="1 2" key="1">
    <citation type="journal article" date="2018" name="Nat. Ecol. Evol.">
        <title>Shark genomes provide insights into elasmobranch evolution and the origin of vertebrates.</title>
        <authorList>
            <person name="Hara Y"/>
            <person name="Yamaguchi K"/>
            <person name="Onimaru K"/>
            <person name="Kadota M"/>
            <person name="Koyanagi M"/>
            <person name="Keeley SD"/>
            <person name="Tatsumi K"/>
            <person name="Tanaka K"/>
            <person name="Motone F"/>
            <person name="Kageyama Y"/>
            <person name="Nozu R"/>
            <person name="Adachi N"/>
            <person name="Nishimura O"/>
            <person name="Nakagawa R"/>
            <person name="Tanegashima C"/>
            <person name="Kiyatake I"/>
            <person name="Matsumoto R"/>
            <person name="Murakumo K"/>
            <person name="Nishida K"/>
            <person name="Terakita A"/>
            <person name="Kuratani S"/>
            <person name="Sato K"/>
            <person name="Hyodo S Kuraku.S."/>
        </authorList>
    </citation>
    <scope>NUCLEOTIDE SEQUENCE [LARGE SCALE GENOMIC DNA]</scope>
</reference>
<keyword evidence="2" id="KW-1185">Reference proteome</keyword>